<accession>A0AAW2I6K9</accession>
<evidence type="ECO:0000256" key="2">
    <source>
        <dbReference type="ARBA" id="ARBA00022516"/>
    </source>
</evidence>
<dbReference type="EMBL" id="JARGDH010000002">
    <property type="protein sequence ID" value="KAL0277090.1"/>
    <property type="molecule type" value="Genomic_DNA"/>
</dbReference>
<name>A0AAW2I6K9_9NEOP</name>
<protein>
    <recommendedName>
        <fullName evidence="10">Elongation of very long chain fatty acids protein</fullName>
        <ecNumber evidence="10">2.3.1.199</ecNumber>
    </recommendedName>
    <alternativeName>
        <fullName evidence="10">Very-long-chain 3-oxoacyl-CoA synthase</fullName>
    </alternativeName>
</protein>
<keyword evidence="7 10" id="KW-0443">Lipid metabolism</keyword>
<evidence type="ECO:0000256" key="9">
    <source>
        <dbReference type="ARBA" id="ARBA00023160"/>
    </source>
</evidence>
<sequence>MNVANQYATHFWKNYVYYEDRLNTFLKIYLGETDPRTSQWPFTRSPIPLLFIFVLYYIMYTFGPRLMSTRKALEIRKVLIIYNIIQICLSFFVMKEVLISAYQSGFSLSCQPLDLSMNPVALRMAASSWWYHISKYVDLFDTIFFVLRKKQKQLSFLHLFHHSTMLFNSYLGMLYIPGGQAVVSTFLNSFVHVIMYCYYFLSSLGPQFAYFLWWKKYLTILQLIQFFSVLAHVFWGSFSGCEVPRWLKLYVIGYVSVLILLFLNFYMSCYNKKSLVKCFRNMCIPDCRVKVMEDKLKSKYSEPRKDGKKSKSPFTVVGRVPNEPFTDADAGDLIQDKDKDL</sequence>
<feature type="transmembrane region" description="Helical" evidence="10">
    <location>
        <begin position="247"/>
        <end position="267"/>
    </location>
</feature>
<dbReference type="PANTHER" id="PTHR11157:SF126">
    <property type="entry name" value="ELONGATION OF VERY LONG CHAIN FATTY ACIDS PROTEIN"/>
    <property type="match status" value="1"/>
</dbReference>
<evidence type="ECO:0000256" key="7">
    <source>
        <dbReference type="ARBA" id="ARBA00023098"/>
    </source>
</evidence>
<keyword evidence="2 10" id="KW-0444">Lipid biosynthesis</keyword>
<keyword evidence="4 10" id="KW-0812">Transmembrane</keyword>
<dbReference type="EC" id="2.3.1.199" evidence="10"/>
<keyword evidence="3 10" id="KW-0808">Transferase</keyword>
<proteinExistence type="inferred from homology"/>
<dbReference type="InterPro" id="IPR002076">
    <property type="entry name" value="ELO_fam"/>
</dbReference>
<feature type="transmembrane region" description="Helical" evidence="10">
    <location>
        <begin position="47"/>
        <end position="67"/>
    </location>
</feature>
<comment type="similarity">
    <text evidence="10">Belongs to the ELO family.</text>
</comment>
<evidence type="ECO:0000256" key="8">
    <source>
        <dbReference type="ARBA" id="ARBA00023136"/>
    </source>
</evidence>
<evidence type="ECO:0000256" key="3">
    <source>
        <dbReference type="ARBA" id="ARBA00022679"/>
    </source>
</evidence>
<dbReference type="GO" id="GO:0005789">
    <property type="term" value="C:endoplasmic reticulum membrane"/>
    <property type="evidence" value="ECO:0007669"/>
    <property type="project" value="TreeGrafter"/>
</dbReference>
<feature type="transmembrane region" description="Helical" evidence="10">
    <location>
        <begin position="129"/>
        <end position="147"/>
    </location>
</feature>
<keyword evidence="8 10" id="KW-0472">Membrane</keyword>
<evidence type="ECO:0000256" key="11">
    <source>
        <dbReference type="SAM" id="MobiDB-lite"/>
    </source>
</evidence>
<evidence type="ECO:0000256" key="6">
    <source>
        <dbReference type="ARBA" id="ARBA00022989"/>
    </source>
</evidence>
<dbReference type="GO" id="GO:0030148">
    <property type="term" value="P:sphingolipid biosynthetic process"/>
    <property type="evidence" value="ECO:0007669"/>
    <property type="project" value="TreeGrafter"/>
</dbReference>
<dbReference type="Pfam" id="PF01151">
    <property type="entry name" value="ELO"/>
    <property type="match status" value="1"/>
</dbReference>
<gene>
    <name evidence="12" type="ORF">PYX00_004493</name>
</gene>
<feature type="transmembrane region" description="Helical" evidence="10">
    <location>
        <begin position="159"/>
        <end position="176"/>
    </location>
</feature>
<evidence type="ECO:0000256" key="1">
    <source>
        <dbReference type="ARBA" id="ARBA00004141"/>
    </source>
</evidence>
<dbReference type="GO" id="GO:0009922">
    <property type="term" value="F:fatty acid elongase activity"/>
    <property type="evidence" value="ECO:0007669"/>
    <property type="project" value="UniProtKB-EC"/>
</dbReference>
<dbReference type="AlphaFoldDB" id="A0AAW2I6K9"/>
<evidence type="ECO:0000313" key="12">
    <source>
        <dbReference type="EMBL" id="KAL0277090.1"/>
    </source>
</evidence>
<evidence type="ECO:0000256" key="10">
    <source>
        <dbReference type="RuleBase" id="RU361115"/>
    </source>
</evidence>
<evidence type="ECO:0000256" key="5">
    <source>
        <dbReference type="ARBA" id="ARBA00022832"/>
    </source>
</evidence>
<feature type="transmembrane region" description="Helical" evidence="10">
    <location>
        <begin position="213"/>
        <end position="235"/>
    </location>
</feature>
<feature type="region of interest" description="Disordered" evidence="11">
    <location>
        <begin position="299"/>
        <end position="341"/>
    </location>
</feature>
<feature type="transmembrane region" description="Helical" evidence="10">
    <location>
        <begin position="79"/>
        <end position="102"/>
    </location>
</feature>
<organism evidence="12">
    <name type="scientific">Menopon gallinae</name>
    <name type="common">poultry shaft louse</name>
    <dbReference type="NCBI Taxonomy" id="328185"/>
    <lineage>
        <taxon>Eukaryota</taxon>
        <taxon>Metazoa</taxon>
        <taxon>Ecdysozoa</taxon>
        <taxon>Arthropoda</taxon>
        <taxon>Hexapoda</taxon>
        <taxon>Insecta</taxon>
        <taxon>Pterygota</taxon>
        <taxon>Neoptera</taxon>
        <taxon>Paraneoptera</taxon>
        <taxon>Psocodea</taxon>
        <taxon>Troctomorpha</taxon>
        <taxon>Phthiraptera</taxon>
        <taxon>Amblycera</taxon>
        <taxon>Menoponidae</taxon>
        <taxon>Menopon</taxon>
    </lineage>
</organism>
<dbReference type="PANTHER" id="PTHR11157">
    <property type="entry name" value="FATTY ACID ACYL TRANSFERASE-RELATED"/>
    <property type="match status" value="1"/>
</dbReference>
<comment type="catalytic activity">
    <reaction evidence="10">
        <text>a very-long-chain acyl-CoA + malonyl-CoA + H(+) = a very-long-chain 3-oxoacyl-CoA + CO2 + CoA</text>
        <dbReference type="Rhea" id="RHEA:32727"/>
        <dbReference type="ChEBI" id="CHEBI:15378"/>
        <dbReference type="ChEBI" id="CHEBI:16526"/>
        <dbReference type="ChEBI" id="CHEBI:57287"/>
        <dbReference type="ChEBI" id="CHEBI:57384"/>
        <dbReference type="ChEBI" id="CHEBI:90725"/>
        <dbReference type="ChEBI" id="CHEBI:90736"/>
        <dbReference type="EC" id="2.3.1.199"/>
    </reaction>
</comment>
<evidence type="ECO:0000256" key="4">
    <source>
        <dbReference type="ARBA" id="ARBA00022692"/>
    </source>
</evidence>
<dbReference type="GO" id="GO:0042761">
    <property type="term" value="P:very long-chain fatty acid biosynthetic process"/>
    <property type="evidence" value="ECO:0007669"/>
    <property type="project" value="TreeGrafter"/>
</dbReference>
<keyword evidence="6 10" id="KW-1133">Transmembrane helix</keyword>
<keyword evidence="5 10" id="KW-0276">Fatty acid metabolism</keyword>
<dbReference type="GO" id="GO:0019367">
    <property type="term" value="P:fatty acid elongation, saturated fatty acid"/>
    <property type="evidence" value="ECO:0007669"/>
    <property type="project" value="TreeGrafter"/>
</dbReference>
<comment type="subcellular location">
    <subcellularLocation>
        <location evidence="1">Membrane</location>
        <topology evidence="1">Multi-pass membrane protein</topology>
    </subcellularLocation>
</comment>
<reference evidence="12" key="1">
    <citation type="journal article" date="2024" name="Gigascience">
        <title>Chromosome-level genome of the poultry shaft louse Menopon gallinae provides insight into the host-switching and adaptive evolution of parasitic lice.</title>
        <authorList>
            <person name="Xu Y."/>
            <person name="Ma L."/>
            <person name="Liu S."/>
            <person name="Liang Y."/>
            <person name="Liu Q."/>
            <person name="He Z."/>
            <person name="Tian L."/>
            <person name="Duan Y."/>
            <person name="Cai W."/>
            <person name="Li H."/>
            <person name="Song F."/>
        </authorList>
    </citation>
    <scope>NUCLEOTIDE SEQUENCE</scope>
    <source>
        <strain evidence="12">Cailab_2023a</strain>
    </source>
</reference>
<comment type="caution">
    <text evidence="12">The sequence shown here is derived from an EMBL/GenBank/DDBJ whole genome shotgun (WGS) entry which is preliminary data.</text>
</comment>
<dbReference type="GO" id="GO:0034626">
    <property type="term" value="P:fatty acid elongation, polyunsaturated fatty acid"/>
    <property type="evidence" value="ECO:0007669"/>
    <property type="project" value="TreeGrafter"/>
</dbReference>
<dbReference type="GO" id="GO:0034625">
    <property type="term" value="P:fatty acid elongation, monounsaturated fatty acid"/>
    <property type="evidence" value="ECO:0007669"/>
    <property type="project" value="TreeGrafter"/>
</dbReference>
<keyword evidence="9 10" id="KW-0275">Fatty acid biosynthesis</keyword>